<evidence type="ECO:0000313" key="8">
    <source>
        <dbReference type="Proteomes" id="UP001332192"/>
    </source>
</evidence>
<dbReference type="Proteomes" id="UP001332192">
    <property type="component" value="Chromosome"/>
</dbReference>
<feature type="transmembrane region" description="Helical" evidence="5">
    <location>
        <begin position="33"/>
        <end position="54"/>
    </location>
</feature>
<evidence type="ECO:0000313" key="7">
    <source>
        <dbReference type="EMBL" id="WRP16270.1"/>
    </source>
</evidence>
<comment type="similarity">
    <text evidence="5">Belongs to the binding-protein-dependent transport system permease family.</text>
</comment>
<evidence type="ECO:0000256" key="1">
    <source>
        <dbReference type="ARBA" id="ARBA00004141"/>
    </source>
</evidence>
<keyword evidence="5" id="KW-0813">Transport</keyword>
<dbReference type="Gene3D" id="1.10.3720.10">
    <property type="entry name" value="MetI-like"/>
    <property type="match status" value="1"/>
</dbReference>
<keyword evidence="8" id="KW-1185">Reference proteome</keyword>
<evidence type="ECO:0000256" key="2">
    <source>
        <dbReference type="ARBA" id="ARBA00022692"/>
    </source>
</evidence>
<dbReference type="PROSITE" id="PS50928">
    <property type="entry name" value="ABC_TM1"/>
    <property type="match status" value="1"/>
</dbReference>
<dbReference type="PANTHER" id="PTHR43376">
    <property type="entry name" value="OLIGOPEPTIDE TRANSPORT SYSTEM PERMEASE PROTEIN"/>
    <property type="match status" value="1"/>
</dbReference>
<organism evidence="7 8">
    <name type="scientific">Carboxydichorda subterranea</name>
    <dbReference type="NCBI Taxonomy" id="3109565"/>
    <lineage>
        <taxon>Bacteria</taxon>
        <taxon>Bacillati</taxon>
        <taxon>Bacillota</taxon>
        <taxon>Limnochordia</taxon>
        <taxon>Limnochordales</taxon>
        <taxon>Geochordaceae</taxon>
        <taxon>Carboxydichorda</taxon>
    </lineage>
</organism>
<evidence type="ECO:0000256" key="4">
    <source>
        <dbReference type="ARBA" id="ARBA00023136"/>
    </source>
</evidence>
<protein>
    <submittedName>
        <fullName evidence="7">ABC transporter permease</fullName>
    </submittedName>
</protein>
<dbReference type="InterPro" id="IPR000515">
    <property type="entry name" value="MetI-like"/>
</dbReference>
<accession>A0ABZ1BTW9</accession>
<evidence type="ECO:0000256" key="3">
    <source>
        <dbReference type="ARBA" id="ARBA00022989"/>
    </source>
</evidence>
<dbReference type="RefSeq" id="WP_324715542.1">
    <property type="nucleotide sequence ID" value="NZ_CP141615.1"/>
</dbReference>
<proteinExistence type="inferred from homology"/>
<feature type="transmembrane region" description="Helical" evidence="5">
    <location>
        <begin position="175"/>
        <end position="195"/>
    </location>
</feature>
<dbReference type="CDD" id="cd06261">
    <property type="entry name" value="TM_PBP2"/>
    <property type="match status" value="1"/>
</dbReference>
<dbReference type="Pfam" id="PF00528">
    <property type="entry name" value="BPD_transp_1"/>
    <property type="match status" value="1"/>
</dbReference>
<gene>
    <name evidence="7" type="ORF">U7230_09165</name>
</gene>
<keyword evidence="2 5" id="KW-0812">Transmembrane</keyword>
<feature type="domain" description="ABC transmembrane type-1" evidence="6">
    <location>
        <begin position="128"/>
        <end position="343"/>
    </location>
</feature>
<keyword evidence="3 5" id="KW-1133">Transmembrane helix</keyword>
<dbReference type="EMBL" id="CP141615">
    <property type="protein sequence ID" value="WRP16270.1"/>
    <property type="molecule type" value="Genomic_DNA"/>
</dbReference>
<dbReference type="InterPro" id="IPR035906">
    <property type="entry name" value="MetI-like_sf"/>
</dbReference>
<dbReference type="SUPFAM" id="SSF161098">
    <property type="entry name" value="MetI-like"/>
    <property type="match status" value="1"/>
</dbReference>
<feature type="transmembrane region" description="Helical" evidence="5">
    <location>
        <begin position="220"/>
        <end position="241"/>
    </location>
</feature>
<dbReference type="PANTHER" id="PTHR43376:SF1">
    <property type="entry name" value="OLIGOPEPTIDE TRANSPORT SYSTEM PERMEASE PROTEIN"/>
    <property type="match status" value="1"/>
</dbReference>
<evidence type="ECO:0000256" key="5">
    <source>
        <dbReference type="RuleBase" id="RU363032"/>
    </source>
</evidence>
<name>A0ABZ1BTW9_9FIRM</name>
<reference evidence="7 8" key="1">
    <citation type="journal article" date="2024" name="Front. Microbiol.">
        <title>Novel thermophilic genera Geochorda gen. nov. and Carboxydochorda gen. nov. from the deep terrestrial subsurface reveal the ecophysiological diversity in the class Limnochordia.</title>
        <authorList>
            <person name="Karnachuk O.V."/>
            <person name="Lukina A.P."/>
            <person name="Avakyan M.R."/>
            <person name="Kadnikov V.V."/>
            <person name="Begmatov S."/>
            <person name="Beletsky A.V."/>
            <person name="Vlasova K.G."/>
            <person name="Novikov A.A."/>
            <person name="Shcherbakova V.A."/>
            <person name="Mardanov A.V."/>
            <person name="Ravin N.V."/>
        </authorList>
    </citation>
    <scope>NUCLEOTIDE SEQUENCE [LARGE SCALE GENOMIC DNA]</scope>
    <source>
        <strain evidence="7 8">L945</strain>
    </source>
</reference>
<keyword evidence="4 5" id="KW-0472">Membrane</keyword>
<feature type="transmembrane region" description="Helical" evidence="5">
    <location>
        <begin position="324"/>
        <end position="347"/>
    </location>
</feature>
<evidence type="ECO:0000259" key="6">
    <source>
        <dbReference type="PROSITE" id="PS50928"/>
    </source>
</evidence>
<feature type="transmembrane region" description="Helical" evidence="5">
    <location>
        <begin position="282"/>
        <end position="304"/>
    </location>
</feature>
<sequence length="360" mass="39243">MSAATVTVRQICKRYQSLGSVRLRQLGFVAGRALRALATAVTVVTLTFFIIRLMPGNPIEVYVTQLIAQYGIPYAEALNQAAALFSLDLRQPLWQQYLHFLGNLASGNLGTSFLSPGTPVTVILGRFLPWTLLSVGTGLLLSFTIGMGLGMVVAYRRGSWLDQVLSSVASLMSSVPNYLIAMMILVLLGVQWPVLPIHQMRGVLSPGTVPSWSAAFVGDVLYHAALPIATYVLTTVGFWMLTMKNSTLSALEEDYVTVARARGLPERRILTAYVGRNASLPLFTQLTIAAGFVVGGSLLIEYVFVYQGIGLLLISSINQRDYPVMQGVFLLITISVILANLLTDLLYSRIDPRIRIQGGE</sequence>
<comment type="subcellular location">
    <subcellularLocation>
        <location evidence="5">Cell membrane</location>
        <topology evidence="5">Multi-pass membrane protein</topology>
    </subcellularLocation>
    <subcellularLocation>
        <location evidence="1">Membrane</location>
        <topology evidence="1">Multi-pass membrane protein</topology>
    </subcellularLocation>
</comment>
<feature type="transmembrane region" description="Helical" evidence="5">
    <location>
        <begin position="127"/>
        <end position="154"/>
    </location>
</feature>